<comment type="caution">
    <text evidence="3">The sequence shown here is derived from an EMBL/GenBank/DDBJ whole genome shotgun (WGS) entry which is preliminary data.</text>
</comment>
<accession>A0ABR2L4E6</accession>
<dbReference type="InterPro" id="IPR050767">
    <property type="entry name" value="Sel1_AlgK"/>
</dbReference>
<dbReference type="Pfam" id="PF07714">
    <property type="entry name" value="PK_Tyr_Ser-Thr"/>
    <property type="match status" value="1"/>
</dbReference>
<dbReference type="PANTHER" id="PTHR11102:SF160">
    <property type="entry name" value="ERAD-ASSOCIATED E3 UBIQUITIN-PROTEIN LIGASE COMPONENT HRD3"/>
    <property type="match status" value="1"/>
</dbReference>
<comment type="similarity">
    <text evidence="1">Belongs to the sel-1 family.</text>
</comment>
<dbReference type="InterPro" id="IPR001245">
    <property type="entry name" value="Ser-Thr/Tyr_kinase_cat_dom"/>
</dbReference>
<evidence type="ECO:0000256" key="1">
    <source>
        <dbReference type="ARBA" id="ARBA00038101"/>
    </source>
</evidence>
<dbReference type="Pfam" id="PF08238">
    <property type="entry name" value="Sel1"/>
    <property type="match status" value="7"/>
</dbReference>
<dbReference type="SMART" id="SM00671">
    <property type="entry name" value="SEL1"/>
    <property type="match status" value="7"/>
</dbReference>
<dbReference type="InterPro" id="IPR011009">
    <property type="entry name" value="Kinase-like_dom_sf"/>
</dbReference>
<proteinExistence type="inferred from homology"/>
<dbReference type="PANTHER" id="PTHR11102">
    <property type="entry name" value="SEL-1-LIKE PROTEIN"/>
    <property type="match status" value="1"/>
</dbReference>
<dbReference type="InterPro" id="IPR006597">
    <property type="entry name" value="Sel1-like"/>
</dbReference>
<feature type="domain" description="Protein kinase" evidence="2">
    <location>
        <begin position="12"/>
        <end position="248"/>
    </location>
</feature>
<evidence type="ECO:0000313" key="3">
    <source>
        <dbReference type="EMBL" id="KAK8898223.1"/>
    </source>
</evidence>
<dbReference type="Gene3D" id="1.25.40.10">
    <property type="entry name" value="Tetratricopeptide repeat domain"/>
    <property type="match status" value="2"/>
</dbReference>
<reference evidence="3 4" key="1">
    <citation type="submission" date="2024-04" db="EMBL/GenBank/DDBJ databases">
        <title>Tritrichomonas musculus Genome.</title>
        <authorList>
            <person name="Alves-Ferreira E."/>
            <person name="Grigg M."/>
            <person name="Lorenzi H."/>
            <person name="Galac M."/>
        </authorList>
    </citation>
    <scope>NUCLEOTIDE SEQUENCE [LARGE SCALE GENOMIC DNA]</scope>
    <source>
        <strain evidence="3 4">EAF2021</strain>
    </source>
</reference>
<dbReference type="Gene3D" id="1.10.510.10">
    <property type="entry name" value="Transferase(Phosphotransferase) domain 1"/>
    <property type="match status" value="1"/>
</dbReference>
<dbReference type="InterPro" id="IPR011990">
    <property type="entry name" value="TPR-like_helical_dom_sf"/>
</dbReference>
<evidence type="ECO:0000259" key="2">
    <source>
        <dbReference type="PROSITE" id="PS50011"/>
    </source>
</evidence>
<evidence type="ECO:0000313" key="4">
    <source>
        <dbReference type="Proteomes" id="UP001470230"/>
    </source>
</evidence>
<dbReference type="Proteomes" id="UP001470230">
    <property type="component" value="Unassembled WGS sequence"/>
</dbReference>
<sequence>MKSQIESNINQFVILSEIQSKKEGTVYLIKDQIDDSKYVQKIFKSEQSKQRVILNINRISKISNHPGILPLICYNDTPFPTIITPYMPNGTLHESILQSQIENSDHKVLTDTNKFLILIGIANAMRFLDIHHILFDDIDTSSIYLDENLLPKISFTKLLIQNEEKIDYIQIYPKTIFSFSLIVYELLTGTKPIIEDFDSYEKSDARPDLSQINSEWICDFLRRCWSTMSLLRPRFVDILNELNGHITDFGEIELETVKRYQTKIDEYFKNYIEKIEIYSKEDDMYSIFAYGKMLYHGYGVSVNKERAAQCFKKASELGYVFSMYNYAVLLENGDGVCKDEEEAIILYKEVAKQGHPSSLCNYAHLLEEKNENKEAVKMYKIAADRGCIHALFNYANMLENGNGIQMNVEEAAHYYKIAAESGHLFSMYNYASLLFRGKFVEMDKKKAALFFKIAADHGQVESMFNYGIMLYNGYGIDCDKKLAACYFKKAADKGNSMAMHNYAILLNNGEGVKMNRREASRYFKMAIDKGHAKSKKFYNNLKKYTKYRM</sequence>
<dbReference type="EMBL" id="JAPFFF010000001">
    <property type="protein sequence ID" value="KAK8898223.1"/>
    <property type="molecule type" value="Genomic_DNA"/>
</dbReference>
<dbReference type="SUPFAM" id="SSF56112">
    <property type="entry name" value="Protein kinase-like (PK-like)"/>
    <property type="match status" value="1"/>
</dbReference>
<gene>
    <name evidence="3" type="ORF">M9Y10_000501</name>
</gene>
<keyword evidence="4" id="KW-1185">Reference proteome</keyword>
<dbReference type="PROSITE" id="PS50011">
    <property type="entry name" value="PROTEIN_KINASE_DOM"/>
    <property type="match status" value="1"/>
</dbReference>
<name>A0ABR2L4E6_9EUKA</name>
<dbReference type="SUPFAM" id="SSF81901">
    <property type="entry name" value="HCP-like"/>
    <property type="match status" value="2"/>
</dbReference>
<protein>
    <recommendedName>
        <fullName evidence="2">Protein kinase domain-containing protein</fullName>
    </recommendedName>
</protein>
<organism evidence="3 4">
    <name type="scientific">Tritrichomonas musculus</name>
    <dbReference type="NCBI Taxonomy" id="1915356"/>
    <lineage>
        <taxon>Eukaryota</taxon>
        <taxon>Metamonada</taxon>
        <taxon>Parabasalia</taxon>
        <taxon>Tritrichomonadida</taxon>
        <taxon>Tritrichomonadidae</taxon>
        <taxon>Tritrichomonas</taxon>
    </lineage>
</organism>
<dbReference type="InterPro" id="IPR000719">
    <property type="entry name" value="Prot_kinase_dom"/>
</dbReference>